<evidence type="ECO:0000313" key="2">
    <source>
        <dbReference type="EMBL" id="CAE0495175.1"/>
    </source>
</evidence>
<proteinExistence type="predicted"/>
<organism evidence="2">
    <name type="scientific">Dunaliella tertiolecta</name>
    <name type="common">Green alga</name>
    <dbReference type="NCBI Taxonomy" id="3047"/>
    <lineage>
        <taxon>Eukaryota</taxon>
        <taxon>Viridiplantae</taxon>
        <taxon>Chlorophyta</taxon>
        <taxon>core chlorophytes</taxon>
        <taxon>Chlorophyceae</taxon>
        <taxon>CS clade</taxon>
        <taxon>Chlamydomonadales</taxon>
        <taxon>Dunaliellaceae</taxon>
        <taxon>Dunaliella</taxon>
    </lineage>
</organism>
<feature type="region of interest" description="Disordered" evidence="1">
    <location>
        <begin position="108"/>
        <end position="160"/>
    </location>
</feature>
<dbReference type="AlphaFoldDB" id="A0A7S3QW80"/>
<feature type="compositionally biased region" description="Pro residues" evidence="1">
    <location>
        <begin position="118"/>
        <end position="132"/>
    </location>
</feature>
<gene>
    <name evidence="2" type="ORF">DTER00134_LOCUS10248</name>
</gene>
<reference evidence="2" key="1">
    <citation type="submission" date="2021-01" db="EMBL/GenBank/DDBJ databases">
        <authorList>
            <person name="Corre E."/>
            <person name="Pelletier E."/>
            <person name="Niang G."/>
            <person name="Scheremetjew M."/>
            <person name="Finn R."/>
            <person name="Kale V."/>
            <person name="Holt S."/>
            <person name="Cochrane G."/>
            <person name="Meng A."/>
            <person name="Brown T."/>
            <person name="Cohen L."/>
        </authorList>
    </citation>
    <scope>NUCLEOTIDE SEQUENCE</scope>
    <source>
        <strain evidence="2">CCMP1320</strain>
    </source>
</reference>
<evidence type="ECO:0000256" key="1">
    <source>
        <dbReference type="SAM" id="MobiDB-lite"/>
    </source>
</evidence>
<protein>
    <submittedName>
        <fullName evidence="2">Uncharacterized protein</fullName>
    </submittedName>
</protein>
<feature type="compositionally biased region" description="Polar residues" evidence="1">
    <location>
        <begin position="136"/>
        <end position="160"/>
    </location>
</feature>
<accession>A0A7S3QW80</accession>
<dbReference type="EMBL" id="HBIP01017409">
    <property type="protein sequence ID" value="CAE0495175.1"/>
    <property type="molecule type" value="Transcribed_RNA"/>
</dbReference>
<name>A0A7S3QW80_DUNTE</name>
<sequence>MLSNVHKQLLASRLRDIFASSPLVLVYQTLGNVRSEEMSNSMQRELDKQLPGSGVQATCMKLKNTIASATGQEAVARFLQTNNLLLGWQLPQHSQLDQLHASRSTHLKNILSPGSPHSSPPSSPPHQPPFPSSQPLTESGSALQGSQRDPSASSQDTQSLSLPHSTIKAIISLSLSAPRRQPVALLTSFYRGEQVKIKHLLDWSKLDERTVQVELLSQLESAPSELANLGGAPEALIDALGDAEPHGLLHALDFLAAREEGK</sequence>